<dbReference type="InterPro" id="IPR018181">
    <property type="entry name" value="Heat_shock_70_CS"/>
</dbReference>
<dbReference type="InterPro" id="IPR029047">
    <property type="entry name" value="HSP70_peptide-bd_sf"/>
</dbReference>
<name>A0A9N9DLV7_9GLOM</name>
<proteinExistence type="predicted"/>
<dbReference type="FunFam" id="2.60.34.10:FF:000014">
    <property type="entry name" value="Chaperone protein DnaK HSP70"/>
    <property type="match status" value="1"/>
</dbReference>
<dbReference type="SUPFAM" id="SSF53067">
    <property type="entry name" value="Actin-like ATPase domain"/>
    <property type="match status" value="1"/>
</dbReference>
<dbReference type="SUPFAM" id="SSF100934">
    <property type="entry name" value="Heat shock protein 70kD (HSP70), C-terminal subdomain"/>
    <property type="match status" value="1"/>
</dbReference>
<keyword evidence="3" id="KW-0175">Coiled coil</keyword>
<keyword evidence="6" id="KW-1185">Reference proteome</keyword>
<comment type="caution">
    <text evidence="5">The sequence shown here is derived from an EMBL/GenBank/DDBJ whole genome shotgun (WGS) entry which is preliminary data.</text>
</comment>
<feature type="region of interest" description="Disordered" evidence="4">
    <location>
        <begin position="348"/>
        <end position="379"/>
    </location>
</feature>
<organism evidence="5 6">
    <name type="scientific">Ambispora leptoticha</name>
    <dbReference type="NCBI Taxonomy" id="144679"/>
    <lineage>
        <taxon>Eukaryota</taxon>
        <taxon>Fungi</taxon>
        <taxon>Fungi incertae sedis</taxon>
        <taxon>Mucoromycota</taxon>
        <taxon>Glomeromycotina</taxon>
        <taxon>Glomeromycetes</taxon>
        <taxon>Archaeosporales</taxon>
        <taxon>Ambisporaceae</taxon>
        <taxon>Ambispora</taxon>
    </lineage>
</organism>
<feature type="compositionally biased region" description="Basic and acidic residues" evidence="4">
    <location>
        <begin position="354"/>
        <end position="364"/>
    </location>
</feature>
<protein>
    <submittedName>
        <fullName evidence="5">4946_t:CDS:1</fullName>
    </submittedName>
</protein>
<keyword evidence="2" id="KW-0067">ATP-binding</keyword>
<dbReference type="PROSITE" id="PS01036">
    <property type="entry name" value="HSP70_3"/>
    <property type="match status" value="1"/>
</dbReference>
<accession>A0A9N9DLV7</accession>
<dbReference type="GO" id="GO:0140662">
    <property type="term" value="F:ATP-dependent protein folding chaperone"/>
    <property type="evidence" value="ECO:0007669"/>
    <property type="project" value="InterPro"/>
</dbReference>
<evidence type="ECO:0000256" key="3">
    <source>
        <dbReference type="SAM" id="Coils"/>
    </source>
</evidence>
<dbReference type="Pfam" id="PF00012">
    <property type="entry name" value="HSP70"/>
    <property type="match status" value="1"/>
</dbReference>
<evidence type="ECO:0000256" key="4">
    <source>
        <dbReference type="SAM" id="MobiDB-lite"/>
    </source>
</evidence>
<feature type="coiled-coil region" evidence="3">
    <location>
        <begin position="251"/>
        <end position="281"/>
    </location>
</feature>
<dbReference type="PRINTS" id="PR00301">
    <property type="entry name" value="HEATSHOCK70"/>
</dbReference>
<keyword evidence="1" id="KW-0547">Nucleotide-binding</keyword>
<evidence type="ECO:0000256" key="2">
    <source>
        <dbReference type="ARBA" id="ARBA00022840"/>
    </source>
</evidence>
<dbReference type="Gene3D" id="3.30.420.40">
    <property type="match status" value="2"/>
</dbReference>
<evidence type="ECO:0000256" key="1">
    <source>
        <dbReference type="ARBA" id="ARBA00022741"/>
    </source>
</evidence>
<dbReference type="Gene3D" id="2.60.34.10">
    <property type="entry name" value="Substrate Binding Domain Of DNAk, Chain A, domain 1"/>
    <property type="match status" value="1"/>
</dbReference>
<reference evidence="5" key="1">
    <citation type="submission" date="2021-06" db="EMBL/GenBank/DDBJ databases">
        <authorList>
            <person name="Kallberg Y."/>
            <person name="Tangrot J."/>
            <person name="Rosling A."/>
        </authorList>
    </citation>
    <scope>NUCLEOTIDE SEQUENCE</scope>
    <source>
        <strain evidence="5">FL130A</strain>
    </source>
</reference>
<gene>
    <name evidence="5" type="ORF">ALEPTO_LOCUS9829</name>
</gene>
<dbReference type="Gene3D" id="3.90.640.10">
    <property type="entry name" value="Actin, Chain A, domain 4"/>
    <property type="match status" value="1"/>
</dbReference>
<sequence>MALQRLKEAAENAKHELSSSEITSIKLSFISADANGPKHLDKELSRLKLKELTEDLLEKLVAPCKNCLKDAKISKVDEVILVGGMTRMPAVQEKVKEIFGKDPNKSVNPDEAVAEGAAIQGSVLAGDANDIVLLDVTPLSLGIEVQGGINEVIIPRDTTIPTKKSQIFSTAEDNQPSVHVRVLQGERTRALDNKVLGTFELSGIEPAPRGIPQIEVTFDIDANGMVSVSAKDKKTDKETKITITADGGLSKEEIERMVKEAEEHREEDEKIKSNLEILNRAQTYLYTFGKQMEEFKQHKDFNENDEGFKKFAEMYHNLKEATEKEEKDYPAIKKQLDKIEEMMKLANELAQKMPKQEEKKSKEEDTLDVPPENDDKDKK</sequence>
<dbReference type="InterPro" id="IPR043129">
    <property type="entry name" value="ATPase_NBD"/>
</dbReference>
<evidence type="ECO:0000313" key="6">
    <source>
        <dbReference type="Proteomes" id="UP000789508"/>
    </source>
</evidence>
<dbReference type="PANTHER" id="PTHR19375">
    <property type="entry name" value="HEAT SHOCK PROTEIN 70KDA"/>
    <property type="match status" value="1"/>
</dbReference>
<dbReference type="AlphaFoldDB" id="A0A9N9DLV7"/>
<dbReference type="InterPro" id="IPR013126">
    <property type="entry name" value="Hsp_70_fam"/>
</dbReference>
<evidence type="ECO:0000313" key="5">
    <source>
        <dbReference type="EMBL" id="CAG8644870.1"/>
    </source>
</evidence>
<dbReference type="GO" id="GO:0005524">
    <property type="term" value="F:ATP binding"/>
    <property type="evidence" value="ECO:0007669"/>
    <property type="project" value="UniProtKB-KW"/>
</dbReference>
<dbReference type="SUPFAM" id="SSF100920">
    <property type="entry name" value="Heat shock protein 70kD (HSP70), peptide-binding domain"/>
    <property type="match status" value="1"/>
</dbReference>
<dbReference type="OrthoDB" id="2401965at2759"/>
<dbReference type="Proteomes" id="UP000789508">
    <property type="component" value="Unassembled WGS sequence"/>
</dbReference>
<dbReference type="EMBL" id="CAJVPS010008687">
    <property type="protein sequence ID" value="CAG8644870.1"/>
    <property type="molecule type" value="Genomic_DNA"/>
</dbReference>
<dbReference type="FunFam" id="3.90.640.10:FF:000003">
    <property type="entry name" value="Molecular chaperone DnaK"/>
    <property type="match status" value="1"/>
</dbReference>
<dbReference type="InterPro" id="IPR029048">
    <property type="entry name" value="HSP70_C_sf"/>
</dbReference>